<dbReference type="AlphaFoldDB" id="A0A9X2U3E7"/>
<protein>
    <submittedName>
        <fullName evidence="1">Uncharacterized protein</fullName>
    </submittedName>
</protein>
<organism evidence="1 2">
    <name type="scientific">Salinibacter ruber</name>
    <dbReference type="NCBI Taxonomy" id="146919"/>
    <lineage>
        <taxon>Bacteria</taxon>
        <taxon>Pseudomonadati</taxon>
        <taxon>Rhodothermota</taxon>
        <taxon>Rhodothermia</taxon>
        <taxon>Rhodothermales</taxon>
        <taxon>Salinibacteraceae</taxon>
        <taxon>Salinibacter</taxon>
    </lineage>
</organism>
<comment type="caution">
    <text evidence="1">The sequence shown here is derived from an EMBL/GenBank/DDBJ whole genome shotgun (WGS) entry which is preliminary data.</text>
</comment>
<proteinExistence type="predicted"/>
<name>A0A9X2U3E7_9BACT</name>
<evidence type="ECO:0000313" key="2">
    <source>
        <dbReference type="Proteomes" id="UP001155034"/>
    </source>
</evidence>
<evidence type="ECO:0000313" key="1">
    <source>
        <dbReference type="EMBL" id="MCS3866114.1"/>
    </source>
</evidence>
<gene>
    <name evidence="1" type="ORF">GGP82_002685</name>
</gene>
<dbReference type="Proteomes" id="UP001155034">
    <property type="component" value="Unassembled WGS sequence"/>
</dbReference>
<accession>A0A9X2U3E7</accession>
<dbReference type="EMBL" id="JANTYZ010000009">
    <property type="protein sequence ID" value="MCS3866114.1"/>
    <property type="molecule type" value="Genomic_DNA"/>
</dbReference>
<sequence length="64" mass="7585">MSPANDMTQEAQRDLRALRRIGYGQRHPAKHFRSTWARKPLEAALEQYMFERKRELAVKKTALE</sequence>
<dbReference type="RefSeq" id="WP_251954101.1">
    <property type="nucleotide sequence ID" value="NZ_CALTSQ010000020.1"/>
</dbReference>
<reference evidence="1" key="1">
    <citation type="submission" date="2022-08" db="EMBL/GenBank/DDBJ databases">
        <title>Genomic Encyclopedia of Type Strains, Phase V (KMG-V): Genome sequencing to study the core and pangenomes of soil and plant-associated prokaryotes.</title>
        <authorList>
            <person name="Whitman W."/>
        </authorList>
    </citation>
    <scope>NUCLEOTIDE SEQUENCE</scope>
    <source>
        <strain evidence="1">SP2016B</strain>
    </source>
</reference>